<reference evidence="1" key="1">
    <citation type="submission" date="2018-02" db="EMBL/GenBank/DDBJ databases">
        <title>Rhizophora mucronata_Transcriptome.</title>
        <authorList>
            <person name="Meera S.P."/>
            <person name="Sreeshan A."/>
            <person name="Augustine A."/>
        </authorList>
    </citation>
    <scope>NUCLEOTIDE SEQUENCE</scope>
    <source>
        <tissue evidence="1">Leaf</tissue>
    </source>
</reference>
<protein>
    <submittedName>
        <fullName evidence="1">Uncharacterized protein</fullName>
    </submittedName>
</protein>
<organism evidence="1">
    <name type="scientific">Rhizophora mucronata</name>
    <name type="common">Asiatic mangrove</name>
    <dbReference type="NCBI Taxonomy" id="61149"/>
    <lineage>
        <taxon>Eukaryota</taxon>
        <taxon>Viridiplantae</taxon>
        <taxon>Streptophyta</taxon>
        <taxon>Embryophyta</taxon>
        <taxon>Tracheophyta</taxon>
        <taxon>Spermatophyta</taxon>
        <taxon>Magnoliopsida</taxon>
        <taxon>eudicotyledons</taxon>
        <taxon>Gunneridae</taxon>
        <taxon>Pentapetalae</taxon>
        <taxon>rosids</taxon>
        <taxon>fabids</taxon>
        <taxon>Malpighiales</taxon>
        <taxon>Rhizophoraceae</taxon>
        <taxon>Rhizophora</taxon>
    </lineage>
</organism>
<proteinExistence type="predicted"/>
<sequence>MNLRIEKR</sequence>
<name>A0A2P2JGV7_RHIMU</name>
<dbReference type="EMBL" id="GGEC01012219">
    <property type="protein sequence ID" value="MBW92702.1"/>
    <property type="molecule type" value="Transcribed_RNA"/>
</dbReference>
<evidence type="ECO:0000313" key="1">
    <source>
        <dbReference type="EMBL" id="MBW92702.1"/>
    </source>
</evidence>
<accession>A0A2P2JGV7</accession>